<dbReference type="RefSeq" id="WP_380427652.1">
    <property type="nucleotide sequence ID" value="NZ_JBHRZV010000052.1"/>
</dbReference>
<keyword evidence="1" id="KW-1133">Transmembrane helix</keyword>
<proteinExistence type="predicted"/>
<feature type="transmembrane region" description="Helical" evidence="1">
    <location>
        <begin position="122"/>
        <end position="145"/>
    </location>
</feature>
<evidence type="ECO:0008006" key="4">
    <source>
        <dbReference type="Google" id="ProtNLM"/>
    </source>
</evidence>
<organism evidence="2 3">
    <name type="scientific">Streptococcus caprae</name>
    <dbReference type="NCBI Taxonomy" id="1640501"/>
    <lineage>
        <taxon>Bacteria</taxon>
        <taxon>Bacillati</taxon>
        <taxon>Bacillota</taxon>
        <taxon>Bacilli</taxon>
        <taxon>Lactobacillales</taxon>
        <taxon>Streptococcaceae</taxon>
        <taxon>Streptococcus</taxon>
    </lineage>
</organism>
<name>A0ABV8CXR0_9STRE</name>
<gene>
    <name evidence="2" type="ORF">ACFORF_09440</name>
</gene>
<reference evidence="3" key="1">
    <citation type="journal article" date="2019" name="Int. J. Syst. Evol. Microbiol.">
        <title>The Global Catalogue of Microorganisms (GCM) 10K type strain sequencing project: providing services to taxonomists for standard genome sequencing and annotation.</title>
        <authorList>
            <consortium name="The Broad Institute Genomics Platform"/>
            <consortium name="The Broad Institute Genome Sequencing Center for Infectious Disease"/>
            <person name="Wu L."/>
            <person name="Ma J."/>
        </authorList>
    </citation>
    <scope>NUCLEOTIDE SEQUENCE [LARGE SCALE GENOMIC DNA]</scope>
    <source>
        <strain evidence="3">CCUG 67170</strain>
    </source>
</reference>
<keyword evidence="1" id="KW-0472">Membrane</keyword>
<dbReference type="Proteomes" id="UP001595807">
    <property type="component" value="Unassembled WGS sequence"/>
</dbReference>
<feature type="transmembrane region" description="Helical" evidence="1">
    <location>
        <begin position="76"/>
        <end position="102"/>
    </location>
</feature>
<evidence type="ECO:0000313" key="3">
    <source>
        <dbReference type="Proteomes" id="UP001595807"/>
    </source>
</evidence>
<feature type="transmembrane region" description="Helical" evidence="1">
    <location>
        <begin position="157"/>
        <end position="175"/>
    </location>
</feature>
<feature type="transmembrane region" description="Helical" evidence="1">
    <location>
        <begin position="12"/>
        <end position="30"/>
    </location>
</feature>
<protein>
    <recommendedName>
        <fullName evidence="4">ABC transporter permease</fullName>
    </recommendedName>
</protein>
<comment type="caution">
    <text evidence="2">The sequence shown here is derived from an EMBL/GenBank/DDBJ whole genome shotgun (WGS) entry which is preliminary data.</text>
</comment>
<feature type="transmembrane region" description="Helical" evidence="1">
    <location>
        <begin position="181"/>
        <end position="212"/>
    </location>
</feature>
<evidence type="ECO:0000256" key="1">
    <source>
        <dbReference type="SAM" id="Phobius"/>
    </source>
</evidence>
<accession>A0ABV8CXR0</accession>
<sequence>MAINLVSTQEKNRVFLALYITILLVNGRLYCRQYWGVLPPCSYVLVLVIGMASTASDYRLFTQFGMTRRTFFQSQLLVHGLVAILSVLSLLVMIGLAGLFATPTEYYFYFSNGDVAYSAVRIFSYLMYSAWCFFLMPLIGAIYALFINRFRSKGRGIILGLTLAIPVCYMAWVDYAMMPNFYYPIMVLLGIFFQPLICLPLGIALVALYWVLIMKHDSQDMFAI</sequence>
<feature type="transmembrane region" description="Helical" evidence="1">
    <location>
        <begin position="36"/>
        <end position="55"/>
    </location>
</feature>
<keyword evidence="1" id="KW-0812">Transmembrane</keyword>
<dbReference type="EMBL" id="JBHRZV010000052">
    <property type="protein sequence ID" value="MFC3928777.1"/>
    <property type="molecule type" value="Genomic_DNA"/>
</dbReference>
<evidence type="ECO:0000313" key="2">
    <source>
        <dbReference type="EMBL" id="MFC3928777.1"/>
    </source>
</evidence>
<keyword evidence="3" id="KW-1185">Reference proteome</keyword>